<evidence type="ECO:0000313" key="1">
    <source>
        <dbReference type="EMBL" id="KAL1216945.1"/>
    </source>
</evidence>
<organism evidence="1 2">
    <name type="scientific">Cardamine amara subsp. amara</name>
    <dbReference type="NCBI Taxonomy" id="228776"/>
    <lineage>
        <taxon>Eukaryota</taxon>
        <taxon>Viridiplantae</taxon>
        <taxon>Streptophyta</taxon>
        <taxon>Embryophyta</taxon>
        <taxon>Tracheophyta</taxon>
        <taxon>Spermatophyta</taxon>
        <taxon>Magnoliopsida</taxon>
        <taxon>eudicotyledons</taxon>
        <taxon>Gunneridae</taxon>
        <taxon>Pentapetalae</taxon>
        <taxon>rosids</taxon>
        <taxon>malvids</taxon>
        <taxon>Brassicales</taxon>
        <taxon>Brassicaceae</taxon>
        <taxon>Cardamineae</taxon>
        <taxon>Cardamine</taxon>
    </lineage>
</organism>
<accession>A0ABD1BI83</accession>
<dbReference type="InterPro" id="IPR053134">
    <property type="entry name" value="RNA-dir_DNA_polymerase"/>
</dbReference>
<dbReference type="InterPro" id="IPR043502">
    <property type="entry name" value="DNA/RNA_pol_sf"/>
</dbReference>
<sequence>MCPTKTSKRPSRPRCIDDKHLEKCVSVSAYLFPKIQNELVVFLKNNTNTFAWSTEDMKGISLELTSHELNVDPTFKPRKQKHRKLGHERATSVRDEVDRLLKIGSIREVKYPNFLANLVVVKNKNGKGRVCVDFTDLNKACPQG</sequence>
<dbReference type="PANTHER" id="PTHR24559:SF431">
    <property type="entry name" value="RNA-DIRECTED DNA POLYMERASE HOMOLOG"/>
    <property type="match status" value="1"/>
</dbReference>
<gene>
    <name evidence="1" type="ORF">V5N11_018747</name>
</gene>
<name>A0ABD1BI83_CARAN</name>
<comment type="caution">
    <text evidence="1">The sequence shown here is derived from an EMBL/GenBank/DDBJ whole genome shotgun (WGS) entry which is preliminary data.</text>
</comment>
<dbReference type="PANTHER" id="PTHR24559">
    <property type="entry name" value="TRANSPOSON TY3-I GAG-POL POLYPROTEIN"/>
    <property type="match status" value="1"/>
</dbReference>
<evidence type="ECO:0000313" key="2">
    <source>
        <dbReference type="Proteomes" id="UP001558713"/>
    </source>
</evidence>
<dbReference type="Gene3D" id="3.10.10.10">
    <property type="entry name" value="HIV Type 1 Reverse Transcriptase, subunit A, domain 1"/>
    <property type="match status" value="1"/>
</dbReference>
<dbReference type="AlphaFoldDB" id="A0ABD1BI83"/>
<dbReference type="Proteomes" id="UP001558713">
    <property type="component" value="Unassembled WGS sequence"/>
</dbReference>
<proteinExistence type="predicted"/>
<reference evidence="1 2" key="1">
    <citation type="submission" date="2024-04" db="EMBL/GenBank/DDBJ databases">
        <title>Genome assembly C_amara_ONT_v2.</title>
        <authorList>
            <person name="Yant L."/>
            <person name="Moore C."/>
            <person name="Slenker M."/>
        </authorList>
    </citation>
    <scope>NUCLEOTIDE SEQUENCE [LARGE SCALE GENOMIC DNA]</scope>
    <source>
        <tissue evidence="1">Leaf</tissue>
    </source>
</reference>
<protein>
    <submittedName>
        <fullName evidence="1">Uncharacterized protein</fullName>
    </submittedName>
</protein>
<dbReference type="EMBL" id="JBANAX010000255">
    <property type="protein sequence ID" value="KAL1216945.1"/>
    <property type="molecule type" value="Genomic_DNA"/>
</dbReference>
<keyword evidence="2" id="KW-1185">Reference proteome</keyword>
<dbReference type="SUPFAM" id="SSF56672">
    <property type="entry name" value="DNA/RNA polymerases"/>
    <property type="match status" value="1"/>
</dbReference>